<sequence>MNYNVLDLFCGAGGLSLGFKMAGFNIVGGVDFDQAAIDTHALNFEDGFHFCGDISTLENEYILGKFEGKVDVVIGGPPCQGFSTANMWQKDHKEDDRNKLFYEFIRFVKLLKPKAFVMENVRGILTKDNGHVREAMLEIMSELGYKVDVKVLTASDYGVPQKRMRAFFVGINEKIGDTFDFDTLQKKAKVTVENAISDIYKLEKITKNSTVEDKFNLDQETIGMYQSLMRKNSSDILHNHNIKYPNDIVQVRMAFVPEGGNWRDVPEHLWDNVRTNRHSSAYRRLDSQDVSITIDTGHMNYFHPKYDRVPTVRESARIQSFPDDFIFTGGQGAQFRQVGNAVPPLLSKAIASALKPYLDGAL</sequence>
<keyword evidence="2 5" id="KW-0808">Transferase</keyword>
<dbReference type="PROSITE" id="PS00095">
    <property type="entry name" value="C5_MTASE_2"/>
    <property type="match status" value="1"/>
</dbReference>
<dbReference type="CDD" id="cd00315">
    <property type="entry name" value="Cyt_C5_DNA_methylase"/>
    <property type="match status" value="1"/>
</dbReference>
<organism evidence="8 9">
    <name type="scientific">Aquibacillus halophilus</name>
    <dbReference type="NCBI Taxonomy" id="930132"/>
    <lineage>
        <taxon>Bacteria</taxon>
        <taxon>Bacillati</taxon>
        <taxon>Bacillota</taxon>
        <taxon>Bacilli</taxon>
        <taxon>Bacillales</taxon>
        <taxon>Bacillaceae</taxon>
        <taxon>Aquibacillus</taxon>
    </lineage>
</organism>
<dbReference type="GO" id="GO:0003886">
    <property type="term" value="F:DNA (cytosine-5-)-methyltransferase activity"/>
    <property type="evidence" value="ECO:0007669"/>
    <property type="project" value="UniProtKB-EC"/>
</dbReference>
<dbReference type="EC" id="2.1.1.37" evidence="7"/>
<dbReference type="GO" id="GO:0032259">
    <property type="term" value="P:methylation"/>
    <property type="evidence" value="ECO:0007669"/>
    <property type="project" value="UniProtKB-KW"/>
</dbReference>
<dbReference type="InterPro" id="IPR018117">
    <property type="entry name" value="C5_DNA_meth_AS"/>
</dbReference>
<keyword evidence="1 5" id="KW-0489">Methyltransferase</keyword>
<dbReference type="InterPro" id="IPR031303">
    <property type="entry name" value="C5_meth_CS"/>
</dbReference>
<evidence type="ECO:0000256" key="7">
    <source>
        <dbReference type="RuleBase" id="RU000417"/>
    </source>
</evidence>
<keyword evidence="4" id="KW-0680">Restriction system</keyword>
<evidence type="ECO:0000256" key="3">
    <source>
        <dbReference type="ARBA" id="ARBA00022691"/>
    </source>
</evidence>
<dbReference type="RefSeq" id="WP_153735223.1">
    <property type="nucleotide sequence ID" value="NZ_WJNG01000002.1"/>
</dbReference>
<dbReference type="AlphaFoldDB" id="A0A6A8DCH5"/>
<dbReference type="NCBIfam" id="TIGR00675">
    <property type="entry name" value="dcm"/>
    <property type="match status" value="1"/>
</dbReference>
<dbReference type="PANTHER" id="PTHR10629:SF52">
    <property type="entry name" value="DNA (CYTOSINE-5)-METHYLTRANSFERASE 1"/>
    <property type="match status" value="1"/>
</dbReference>
<evidence type="ECO:0000256" key="5">
    <source>
        <dbReference type="PROSITE-ProRule" id="PRU01016"/>
    </source>
</evidence>
<evidence type="ECO:0000313" key="8">
    <source>
        <dbReference type="EMBL" id="MRH41579.1"/>
    </source>
</evidence>
<dbReference type="InterPro" id="IPR001525">
    <property type="entry name" value="C5_MeTfrase"/>
</dbReference>
<keyword evidence="3 5" id="KW-0949">S-adenosyl-L-methionine</keyword>
<dbReference type="GO" id="GO:0044027">
    <property type="term" value="P:negative regulation of gene expression via chromosomal CpG island methylation"/>
    <property type="evidence" value="ECO:0007669"/>
    <property type="project" value="TreeGrafter"/>
</dbReference>
<comment type="catalytic activity">
    <reaction evidence="7">
        <text>a 2'-deoxycytidine in DNA + S-adenosyl-L-methionine = a 5-methyl-2'-deoxycytidine in DNA + S-adenosyl-L-homocysteine + H(+)</text>
        <dbReference type="Rhea" id="RHEA:13681"/>
        <dbReference type="Rhea" id="RHEA-COMP:11369"/>
        <dbReference type="Rhea" id="RHEA-COMP:11370"/>
        <dbReference type="ChEBI" id="CHEBI:15378"/>
        <dbReference type="ChEBI" id="CHEBI:57856"/>
        <dbReference type="ChEBI" id="CHEBI:59789"/>
        <dbReference type="ChEBI" id="CHEBI:85452"/>
        <dbReference type="ChEBI" id="CHEBI:85454"/>
        <dbReference type="EC" id="2.1.1.37"/>
    </reaction>
</comment>
<gene>
    <name evidence="8" type="primary">dcm</name>
    <name evidence="8" type="ORF">GH741_02690</name>
</gene>
<protein>
    <recommendedName>
        <fullName evidence="7">Cytosine-specific methyltransferase</fullName>
        <ecNumber evidence="7">2.1.1.37</ecNumber>
    </recommendedName>
</protein>
<dbReference type="OrthoDB" id="9813719at2"/>
<dbReference type="EMBL" id="WJNG01000002">
    <property type="protein sequence ID" value="MRH41579.1"/>
    <property type="molecule type" value="Genomic_DNA"/>
</dbReference>
<dbReference type="PROSITE" id="PS00094">
    <property type="entry name" value="C5_MTASE_1"/>
    <property type="match status" value="1"/>
</dbReference>
<evidence type="ECO:0000256" key="1">
    <source>
        <dbReference type="ARBA" id="ARBA00022603"/>
    </source>
</evidence>
<dbReference type="GO" id="GO:0003677">
    <property type="term" value="F:DNA binding"/>
    <property type="evidence" value="ECO:0007669"/>
    <property type="project" value="TreeGrafter"/>
</dbReference>
<evidence type="ECO:0000256" key="2">
    <source>
        <dbReference type="ARBA" id="ARBA00022679"/>
    </source>
</evidence>
<dbReference type="SUPFAM" id="SSF53335">
    <property type="entry name" value="S-adenosyl-L-methionine-dependent methyltransferases"/>
    <property type="match status" value="1"/>
</dbReference>
<evidence type="ECO:0000256" key="4">
    <source>
        <dbReference type="ARBA" id="ARBA00022747"/>
    </source>
</evidence>
<dbReference type="Pfam" id="PF00145">
    <property type="entry name" value="DNA_methylase"/>
    <property type="match status" value="1"/>
</dbReference>
<dbReference type="Gene3D" id="3.90.120.10">
    <property type="entry name" value="DNA Methylase, subunit A, domain 2"/>
    <property type="match status" value="1"/>
</dbReference>
<proteinExistence type="inferred from homology"/>
<dbReference type="Gene3D" id="3.40.50.150">
    <property type="entry name" value="Vaccinia Virus protein VP39"/>
    <property type="match status" value="1"/>
</dbReference>
<name>A0A6A8DCH5_9BACI</name>
<dbReference type="PRINTS" id="PR00105">
    <property type="entry name" value="C5METTRFRASE"/>
</dbReference>
<dbReference type="PROSITE" id="PS51679">
    <property type="entry name" value="SAM_MT_C5"/>
    <property type="match status" value="1"/>
</dbReference>
<feature type="active site" evidence="5">
    <location>
        <position position="79"/>
    </location>
</feature>
<reference evidence="8" key="1">
    <citation type="submission" date="2019-11" db="EMBL/GenBank/DDBJ databases">
        <authorList>
            <person name="Li J."/>
        </authorList>
    </citation>
    <scope>NUCLEOTIDE SEQUENCE</scope>
    <source>
        <strain evidence="8">B6B</strain>
    </source>
</reference>
<accession>A0A6A8DCH5</accession>
<dbReference type="PANTHER" id="PTHR10629">
    <property type="entry name" value="CYTOSINE-SPECIFIC METHYLTRANSFERASE"/>
    <property type="match status" value="1"/>
</dbReference>
<evidence type="ECO:0000256" key="6">
    <source>
        <dbReference type="RuleBase" id="RU000416"/>
    </source>
</evidence>
<dbReference type="Proteomes" id="UP000799092">
    <property type="component" value="Unassembled WGS sequence"/>
</dbReference>
<evidence type="ECO:0000313" key="9">
    <source>
        <dbReference type="Proteomes" id="UP000799092"/>
    </source>
</evidence>
<dbReference type="GO" id="GO:0009307">
    <property type="term" value="P:DNA restriction-modification system"/>
    <property type="evidence" value="ECO:0007669"/>
    <property type="project" value="UniProtKB-KW"/>
</dbReference>
<keyword evidence="9" id="KW-1185">Reference proteome</keyword>
<dbReference type="InterPro" id="IPR050390">
    <property type="entry name" value="C5-Methyltransferase"/>
</dbReference>
<comment type="similarity">
    <text evidence="5 6">Belongs to the class I-like SAM-binding methyltransferase superfamily. C5-methyltransferase family.</text>
</comment>
<dbReference type="InterPro" id="IPR029063">
    <property type="entry name" value="SAM-dependent_MTases_sf"/>
</dbReference>
<comment type="caution">
    <text evidence="8">The sequence shown here is derived from an EMBL/GenBank/DDBJ whole genome shotgun (WGS) entry which is preliminary data.</text>
</comment>